<evidence type="ECO:0000256" key="9">
    <source>
        <dbReference type="RuleBase" id="RU003357"/>
    </source>
</evidence>
<evidence type="ECO:0000259" key="11">
    <source>
        <dbReference type="Pfam" id="PF00593"/>
    </source>
</evidence>
<dbReference type="eggNOG" id="COG1629">
    <property type="taxonomic scope" value="Bacteria"/>
</dbReference>
<dbReference type="InterPro" id="IPR012910">
    <property type="entry name" value="Plug_dom"/>
</dbReference>
<dbReference type="InterPro" id="IPR039426">
    <property type="entry name" value="TonB-dep_rcpt-like"/>
</dbReference>
<dbReference type="HOGENOM" id="CLU_006935_2_0_0"/>
<evidence type="ECO:0000313" key="14">
    <source>
        <dbReference type="Proteomes" id="UP000007013"/>
    </source>
</evidence>
<feature type="domain" description="TonB-dependent receptor plug" evidence="12">
    <location>
        <begin position="75"/>
        <end position="176"/>
    </location>
</feature>
<evidence type="ECO:0000259" key="12">
    <source>
        <dbReference type="Pfam" id="PF07715"/>
    </source>
</evidence>
<evidence type="ECO:0000256" key="7">
    <source>
        <dbReference type="ARBA" id="ARBA00023237"/>
    </source>
</evidence>
<evidence type="ECO:0000256" key="4">
    <source>
        <dbReference type="ARBA" id="ARBA00022692"/>
    </source>
</evidence>
<dbReference type="PROSITE" id="PS52016">
    <property type="entry name" value="TONB_DEPENDENT_REC_3"/>
    <property type="match status" value="1"/>
</dbReference>
<dbReference type="OrthoDB" id="99276at2"/>
<dbReference type="InterPro" id="IPR036942">
    <property type="entry name" value="Beta-barrel_TonB_sf"/>
</dbReference>
<protein>
    <submittedName>
        <fullName evidence="13">TonB-dependent receptor</fullName>
    </submittedName>
</protein>
<evidence type="ECO:0000256" key="8">
    <source>
        <dbReference type="PROSITE-ProRule" id="PRU01360"/>
    </source>
</evidence>
<feature type="signal peptide" evidence="10">
    <location>
        <begin position="1"/>
        <end position="39"/>
    </location>
</feature>
<organism evidence="13 14">
    <name type="scientific">Opitutus terrae (strain DSM 11246 / JCM 15787 / PB90-1)</name>
    <dbReference type="NCBI Taxonomy" id="452637"/>
    <lineage>
        <taxon>Bacteria</taxon>
        <taxon>Pseudomonadati</taxon>
        <taxon>Verrucomicrobiota</taxon>
        <taxon>Opitutia</taxon>
        <taxon>Opitutales</taxon>
        <taxon>Opitutaceae</taxon>
        <taxon>Opitutus</taxon>
    </lineage>
</organism>
<evidence type="ECO:0000256" key="6">
    <source>
        <dbReference type="ARBA" id="ARBA00023136"/>
    </source>
</evidence>
<keyword evidence="5 9" id="KW-0798">TonB box</keyword>
<dbReference type="InterPro" id="IPR010104">
    <property type="entry name" value="TonB_rcpt_bac"/>
</dbReference>
<sequence length="950" mass="104662">MTPNSPRTSRSFPAQKRKTAGNALAVLLVLAAGVTLGQAQPTAPAATPTDDNVVQLDTYVVSGFRSSLTAALDIKRESVQIVDSIVSEDIGKFPDNNLVESMQRMTGIQVTNRGAGEIGTVSIRGLNDINTTLNGQNMFISSGQAMALQDIPTTLLARVDVYKTRSSDLIENGIAGSVDVRTHRPFDFEGRRVALAARGIYQEQRDKIGPNYSALFSNRWKTANGGEVGALVNISYAETPYRDQNVTAGAQVPFVTGAGAVTGGVTWVPWERIFPTRGGVAENPIWQAGLDSGLPTAPNSTLQINGVAVPYVLARDAVFQNDFTGTRKRPAVNIALQWAPSKDAEYTFESFYFGYDNTSFNNLFFSFVDWWGGPHGPVELYPGTNIVQSRAWTPFVYGFTSGDATASKTDTYINTLSGKWNISDALKLRSALTYQTSEFDTEFFAMRADRVHRAISVNFNNGSGIPAFHFIDDPATTVNESDMTQPSLWNVAQLYDNGDRDEGSAVTWTADGEYTPKIEFLSSIKFGLRYDDREASEAERRQDSPGLGRPLTDFPELYHVNSGFFDGRAGVPSSWIVPNGLAIFNDADHYRSLYNRTKLPLVENFNVTEKNMSGYVRGDFKTFLSGHRLDGQVGARYVNVKTDMSFGAGSASEKKSKLLPSGSLRFQITPDLIARASYAETLRRPNFNQLNPNITYVRDVTNIGYGTASGGNPNLRPTQSKNYDLALEYYFGGNKTRSNAIYISLFKREIDGFVVDFRRRVTATAPGDTGPYDYILSQPDNASNGELEGYEVGLVYFPDLPGIFQGFGVQASYTSLDSSQDIPITDSQGRVTGTLNRPMFGVSDSSYNITLAYERSKVGARLSYVWREAFLYDYEAALFANPLGRYRRPEASLDFQLSYRVTDRLTMTVDATNLTEELYQSYYGENGATVHNFGTSLFSRTIAVGARYSF</sequence>
<feature type="domain" description="TonB-dependent receptor-like beta-barrel" evidence="11">
    <location>
        <begin position="485"/>
        <end position="914"/>
    </location>
</feature>
<dbReference type="EMBL" id="CP001032">
    <property type="protein sequence ID" value="ACB75525.1"/>
    <property type="molecule type" value="Genomic_DNA"/>
</dbReference>
<dbReference type="PANTHER" id="PTHR40980:SF3">
    <property type="entry name" value="TONB-DEPENDENT RECEPTOR-LIKE BETA-BARREL DOMAIN-CONTAINING PROTEIN"/>
    <property type="match status" value="1"/>
</dbReference>
<keyword evidence="3 8" id="KW-1134">Transmembrane beta strand</keyword>
<dbReference type="InterPro" id="IPR000531">
    <property type="entry name" value="Beta-barrel_TonB"/>
</dbReference>
<keyword evidence="10" id="KW-0732">Signal</keyword>
<dbReference type="AlphaFoldDB" id="B1ZPS2"/>
<keyword evidence="2 8" id="KW-0813">Transport</keyword>
<evidence type="ECO:0000256" key="10">
    <source>
        <dbReference type="SAM" id="SignalP"/>
    </source>
</evidence>
<comment type="similarity">
    <text evidence="8 9">Belongs to the TonB-dependent receptor family.</text>
</comment>
<keyword evidence="14" id="KW-1185">Reference proteome</keyword>
<dbReference type="KEGG" id="ote:Oter_2242"/>
<name>B1ZPS2_OPITP</name>
<dbReference type="Pfam" id="PF00593">
    <property type="entry name" value="TonB_dep_Rec_b-barrel"/>
    <property type="match status" value="1"/>
</dbReference>
<comment type="subcellular location">
    <subcellularLocation>
        <location evidence="1 8">Cell outer membrane</location>
        <topology evidence="1 8">Multi-pass membrane protein</topology>
    </subcellularLocation>
</comment>
<dbReference type="Gene3D" id="2.40.170.20">
    <property type="entry name" value="TonB-dependent receptor, beta-barrel domain"/>
    <property type="match status" value="1"/>
</dbReference>
<dbReference type="NCBIfam" id="TIGR01782">
    <property type="entry name" value="TonB-Xanth-Caul"/>
    <property type="match status" value="1"/>
</dbReference>
<keyword evidence="4 8" id="KW-0812">Transmembrane</keyword>
<accession>B1ZPS2</accession>
<evidence type="ECO:0000256" key="2">
    <source>
        <dbReference type="ARBA" id="ARBA00022448"/>
    </source>
</evidence>
<dbReference type="eggNOG" id="COG4771">
    <property type="taxonomic scope" value="Bacteria"/>
</dbReference>
<dbReference type="SUPFAM" id="SSF56935">
    <property type="entry name" value="Porins"/>
    <property type="match status" value="1"/>
</dbReference>
<gene>
    <name evidence="13" type="ordered locus">Oter_2242</name>
</gene>
<dbReference type="Gene3D" id="2.170.130.10">
    <property type="entry name" value="TonB-dependent receptor, plug domain"/>
    <property type="match status" value="1"/>
</dbReference>
<proteinExistence type="inferred from homology"/>
<reference evidence="13 14" key="1">
    <citation type="journal article" date="2011" name="J. Bacteriol.">
        <title>Genome sequence of the verrucomicrobium Opitutus terrae PB90-1, an abundant inhabitant of rice paddy soil ecosystems.</title>
        <authorList>
            <person name="van Passel M.W."/>
            <person name="Kant R."/>
            <person name="Palva A."/>
            <person name="Copeland A."/>
            <person name="Lucas S."/>
            <person name="Lapidus A."/>
            <person name="Glavina del Rio T."/>
            <person name="Pitluck S."/>
            <person name="Goltsman E."/>
            <person name="Clum A."/>
            <person name="Sun H."/>
            <person name="Schmutz J."/>
            <person name="Larimer F.W."/>
            <person name="Land M.L."/>
            <person name="Hauser L."/>
            <person name="Kyrpides N."/>
            <person name="Mikhailova N."/>
            <person name="Richardson P.P."/>
            <person name="Janssen P.H."/>
            <person name="de Vos W.M."/>
            <person name="Smidt H."/>
        </authorList>
    </citation>
    <scope>NUCLEOTIDE SEQUENCE [LARGE SCALE GENOMIC DNA]</scope>
    <source>
        <strain evidence="14">DSM 11246 / JCM 15787 / PB90-1</strain>
    </source>
</reference>
<evidence type="ECO:0000256" key="1">
    <source>
        <dbReference type="ARBA" id="ARBA00004571"/>
    </source>
</evidence>
<dbReference type="Pfam" id="PF07715">
    <property type="entry name" value="Plug"/>
    <property type="match status" value="1"/>
</dbReference>
<evidence type="ECO:0000256" key="5">
    <source>
        <dbReference type="ARBA" id="ARBA00023077"/>
    </source>
</evidence>
<keyword evidence="13" id="KW-0675">Receptor</keyword>
<evidence type="ECO:0000256" key="3">
    <source>
        <dbReference type="ARBA" id="ARBA00022452"/>
    </source>
</evidence>
<dbReference type="PANTHER" id="PTHR40980">
    <property type="entry name" value="PLUG DOMAIN-CONTAINING PROTEIN"/>
    <property type="match status" value="1"/>
</dbReference>
<dbReference type="InterPro" id="IPR037066">
    <property type="entry name" value="Plug_dom_sf"/>
</dbReference>
<evidence type="ECO:0000313" key="13">
    <source>
        <dbReference type="EMBL" id="ACB75525.1"/>
    </source>
</evidence>
<keyword evidence="7 8" id="KW-0998">Cell outer membrane</keyword>
<dbReference type="STRING" id="452637.Oter_2242"/>
<dbReference type="GO" id="GO:0009279">
    <property type="term" value="C:cell outer membrane"/>
    <property type="evidence" value="ECO:0007669"/>
    <property type="project" value="UniProtKB-SubCell"/>
</dbReference>
<feature type="chain" id="PRO_5002774831" evidence="10">
    <location>
        <begin position="40"/>
        <end position="950"/>
    </location>
</feature>
<dbReference type="Proteomes" id="UP000007013">
    <property type="component" value="Chromosome"/>
</dbReference>
<keyword evidence="6 8" id="KW-0472">Membrane</keyword>